<sequence length="119" mass="13421">MQKRQQQQQKKKYESLFLSFLHCLSVSQSARSEQERSGKRQADRRVEIEELASFKTTATVGPRGPQTLRAKPSQTFFSFSFQDSKTRPLSLSPKKPPQISTDRPEGPSRANPEPLSGLG</sequence>
<feature type="compositionally biased region" description="Low complexity" evidence="1">
    <location>
        <begin position="73"/>
        <end position="83"/>
    </location>
</feature>
<name>A0A1M3T5H2_ASPLC</name>
<gene>
    <name evidence="2" type="ORF">ASPFODRAFT_51677</name>
</gene>
<accession>A0A1M3T5H2</accession>
<dbReference type="AlphaFoldDB" id="A0A1M3T5H2"/>
<evidence type="ECO:0000256" key="1">
    <source>
        <dbReference type="SAM" id="MobiDB-lite"/>
    </source>
</evidence>
<evidence type="ECO:0000313" key="3">
    <source>
        <dbReference type="Proteomes" id="UP000184063"/>
    </source>
</evidence>
<dbReference type="EMBL" id="KV878249">
    <property type="protein sequence ID" value="OJZ82006.1"/>
    <property type="molecule type" value="Genomic_DNA"/>
</dbReference>
<reference evidence="3" key="1">
    <citation type="journal article" date="2017" name="Genome Biol.">
        <title>Comparative genomics reveals high biological diversity and specific adaptations in the industrially and medically important fungal genus Aspergillus.</title>
        <authorList>
            <person name="de Vries R.P."/>
            <person name="Riley R."/>
            <person name="Wiebenga A."/>
            <person name="Aguilar-Osorio G."/>
            <person name="Amillis S."/>
            <person name="Uchima C.A."/>
            <person name="Anderluh G."/>
            <person name="Asadollahi M."/>
            <person name="Askin M."/>
            <person name="Barry K."/>
            <person name="Battaglia E."/>
            <person name="Bayram O."/>
            <person name="Benocci T."/>
            <person name="Braus-Stromeyer S.A."/>
            <person name="Caldana C."/>
            <person name="Canovas D."/>
            <person name="Cerqueira G.C."/>
            <person name="Chen F."/>
            <person name="Chen W."/>
            <person name="Choi C."/>
            <person name="Clum A."/>
            <person name="Dos Santos R.A."/>
            <person name="Damasio A.R."/>
            <person name="Diallinas G."/>
            <person name="Emri T."/>
            <person name="Fekete E."/>
            <person name="Flipphi M."/>
            <person name="Freyberg S."/>
            <person name="Gallo A."/>
            <person name="Gournas C."/>
            <person name="Habgood R."/>
            <person name="Hainaut M."/>
            <person name="Harispe M.L."/>
            <person name="Henrissat B."/>
            <person name="Hilden K.S."/>
            <person name="Hope R."/>
            <person name="Hossain A."/>
            <person name="Karabika E."/>
            <person name="Karaffa L."/>
            <person name="Karanyi Z."/>
            <person name="Krasevec N."/>
            <person name="Kuo A."/>
            <person name="Kusch H."/>
            <person name="LaButti K."/>
            <person name="Lagendijk E.L."/>
            <person name="Lapidus A."/>
            <person name="Levasseur A."/>
            <person name="Lindquist E."/>
            <person name="Lipzen A."/>
            <person name="Logrieco A.F."/>
            <person name="MacCabe A."/>
            <person name="Maekelae M.R."/>
            <person name="Malavazi I."/>
            <person name="Melin P."/>
            <person name="Meyer V."/>
            <person name="Mielnichuk N."/>
            <person name="Miskei M."/>
            <person name="Molnar A.P."/>
            <person name="Mule G."/>
            <person name="Ngan C.Y."/>
            <person name="Orejas M."/>
            <person name="Orosz E."/>
            <person name="Ouedraogo J.P."/>
            <person name="Overkamp K.M."/>
            <person name="Park H.-S."/>
            <person name="Perrone G."/>
            <person name="Piumi F."/>
            <person name="Punt P.J."/>
            <person name="Ram A.F."/>
            <person name="Ramon A."/>
            <person name="Rauscher S."/>
            <person name="Record E."/>
            <person name="Riano-Pachon D.M."/>
            <person name="Robert V."/>
            <person name="Roehrig J."/>
            <person name="Ruller R."/>
            <person name="Salamov A."/>
            <person name="Salih N.S."/>
            <person name="Samson R.A."/>
            <person name="Sandor E."/>
            <person name="Sanguinetti M."/>
            <person name="Schuetze T."/>
            <person name="Sepcic K."/>
            <person name="Shelest E."/>
            <person name="Sherlock G."/>
            <person name="Sophianopoulou V."/>
            <person name="Squina F.M."/>
            <person name="Sun H."/>
            <person name="Susca A."/>
            <person name="Todd R.B."/>
            <person name="Tsang A."/>
            <person name="Unkles S.E."/>
            <person name="van de Wiele N."/>
            <person name="van Rossen-Uffink D."/>
            <person name="Oliveira J.V."/>
            <person name="Vesth T.C."/>
            <person name="Visser J."/>
            <person name="Yu J.-H."/>
            <person name="Zhou M."/>
            <person name="Andersen M.R."/>
            <person name="Archer D.B."/>
            <person name="Baker S.E."/>
            <person name="Benoit I."/>
            <person name="Brakhage A.A."/>
            <person name="Braus G.H."/>
            <person name="Fischer R."/>
            <person name="Frisvad J.C."/>
            <person name="Goldman G.H."/>
            <person name="Houbraken J."/>
            <person name="Oakley B."/>
            <person name="Pocsi I."/>
            <person name="Scazzocchio C."/>
            <person name="Seiboth B."/>
            <person name="vanKuyk P.A."/>
            <person name="Wortman J."/>
            <person name="Dyer P.S."/>
            <person name="Grigoriev I.V."/>
        </authorList>
    </citation>
    <scope>NUCLEOTIDE SEQUENCE [LARGE SCALE GENOMIC DNA]</scope>
    <source>
        <strain evidence="3">CBS 106.47</strain>
    </source>
</reference>
<evidence type="ECO:0000313" key="2">
    <source>
        <dbReference type="EMBL" id="OJZ82006.1"/>
    </source>
</evidence>
<feature type="region of interest" description="Disordered" evidence="1">
    <location>
        <begin position="56"/>
        <end position="119"/>
    </location>
</feature>
<proteinExistence type="predicted"/>
<dbReference type="Proteomes" id="UP000184063">
    <property type="component" value="Unassembled WGS sequence"/>
</dbReference>
<dbReference type="VEuPathDB" id="FungiDB:ASPFODRAFT_51677"/>
<protein>
    <submittedName>
        <fullName evidence="2">Uncharacterized protein</fullName>
    </submittedName>
</protein>
<organism evidence="2 3">
    <name type="scientific">Aspergillus luchuensis (strain CBS 106.47)</name>
    <dbReference type="NCBI Taxonomy" id="1137211"/>
    <lineage>
        <taxon>Eukaryota</taxon>
        <taxon>Fungi</taxon>
        <taxon>Dikarya</taxon>
        <taxon>Ascomycota</taxon>
        <taxon>Pezizomycotina</taxon>
        <taxon>Eurotiomycetes</taxon>
        <taxon>Eurotiomycetidae</taxon>
        <taxon>Eurotiales</taxon>
        <taxon>Aspergillaceae</taxon>
        <taxon>Aspergillus</taxon>
        <taxon>Aspergillus subgen. Circumdati</taxon>
    </lineage>
</organism>